<proteinExistence type="predicted"/>
<sequence>MEAQNTPSSDAPVLESNCQTGSSTFDISELRRDVPSLSTGPNRTLAEYLAKNSPTFVRLEAVRKKGWENPERDRYWQNRREQSGTATEDAAQALQAFYDMTKQIAEEIQAKTSALTPGDLGIHVGRLGIQPGRDRLWHHSPSRNWRLQKIELLDLCSVTIVHRFTWMQSLKAHLAAVAIDMTDQAPDTDDQQVCKVHKFDRLSRRI</sequence>
<evidence type="ECO:0000313" key="2">
    <source>
        <dbReference type="EMBL" id="KIN09155.1"/>
    </source>
</evidence>
<accession>A0A0C3I270</accession>
<dbReference type="HOGENOM" id="CLU_1332288_0_0_1"/>
<dbReference type="OrthoDB" id="417125at2759"/>
<dbReference type="EMBL" id="KN832870">
    <property type="protein sequence ID" value="KIN09155.1"/>
    <property type="molecule type" value="Genomic_DNA"/>
</dbReference>
<reference evidence="3" key="2">
    <citation type="submission" date="2015-01" db="EMBL/GenBank/DDBJ databases">
        <title>Evolutionary Origins and Diversification of the Mycorrhizal Mutualists.</title>
        <authorList>
            <consortium name="DOE Joint Genome Institute"/>
            <consortium name="Mycorrhizal Genomics Consortium"/>
            <person name="Kohler A."/>
            <person name="Kuo A."/>
            <person name="Nagy L.G."/>
            <person name="Floudas D."/>
            <person name="Copeland A."/>
            <person name="Barry K.W."/>
            <person name="Cichocki N."/>
            <person name="Veneault-Fourrey C."/>
            <person name="LaButti K."/>
            <person name="Lindquist E.A."/>
            <person name="Lipzen A."/>
            <person name="Lundell T."/>
            <person name="Morin E."/>
            <person name="Murat C."/>
            <person name="Riley R."/>
            <person name="Ohm R."/>
            <person name="Sun H."/>
            <person name="Tunlid A."/>
            <person name="Henrissat B."/>
            <person name="Grigoriev I.V."/>
            <person name="Hibbett D.S."/>
            <person name="Martin F."/>
        </authorList>
    </citation>
    <scope>NUCLEOTIDE SEQUENCE [LARGE SCALE GENOMIC DNA]</scope>
    <source>
        <strain evidence="3">Zn</strain>
    </source>
</reference>
<organism evidence="2 3">
    <name type="scientific">Oidiodendron maius (strain Zn)</name>
    <dbReference type="NCBI Taxonomy" id="913774"/>
    <lineage>
        <taxon>Eukaryota</taxon>
        <taxon>Fungi</taxon>
        <taxon>Dikarya</taxon>
        <taxon>Ascomycota</taxon>
        <taxon>Pezizomycotina</taxon>
        <taxon>Leotiomycetes</taxon>
        <taxon>Leotiomycetes incertae sedis</taxon>
        <taxon>Myxotrichaceae</taxon>
        <taxon>Oidiodendron</taxon>
    </lineage>
</organism>
<reference evidence="2 3" key="1">
    <citation type="submission" date="2014-04" db="EMBL/GenBank/DDBJ databases">
        <authorList>
            <consortium name="DOE Joint Genome Institute"/>
            <person name="Kuo A."/>
            <person name="Martino E."/>
            <person name="Perotto S."/>
            <person name="Kohler A."/>
            <person name="Nagy L.G."/>
            <person name="Floudas D."/>
            <person name="Copeland A."/>
            <person name="Barry K.W."/>
            <person name="Cichocki N."/>
            <person name="Veneault-Fourrey C."/>
            <person name="LaButti K."/>
            <person name="Lindquist E.A."/>
            <person name="Lipzen A."/>
            <person name="Lundell T."/>
            <person name="Morin E."/>
            <person name="Murat C."/>
            <person name="Sun H."/>
            <person name="Tunlid A."/>
            <person name="Henrissat B."/>
            <person name="Grigoriev I.V."/>
            <person name="Hibbett D.S."/>
            <person name="Martin F."/>
            <person name="Nordberg H.P."/>
            <person name="Cantor M.N."/>
            <person name="Hua S.X."/>
        </authorList>
    </citation>
    <scope>NUCLEOTIDE SEQUENCE [LARGE SCALE GENOMIC DNA]</scope>
    <source>
        <strain evidence="2 3">Zn</strain>
    </source>
</reference>
<evidence type="ECO:0000313" key="3">
    <source>
        <dbReference type="Proteomes" id="UP000054321"/>
    </source>
</evidence>
<evidence type="ECO:0000256" key="1">
    <source>
        <dbReference type="SAM" id="MobiDB-lite"/>
    </source>
</evidence>
<dbReference type="InParanoid" id="A0A0C3I270"/>
<gene>
    <name evidence="2" type="ORF">OIDMADRAFT_23861</name>
</gene>
<keyword evidence="3" id="KW-1185">Reference proteome</keyword>
<dbReference type="AlphaFoldDB" id="A0A0C3I270"/>
<protein>
    <submittedName>
        <fullName evidence="2">Uncharacterized protein</fullName>
    </submittedName>
</protein>
<dbReference type="STRING" id="913774.A0A0C3I270"/>
<feature type="region of interest" description="Disordered" evidence="1">
    <location>
        <begin position="1"/>
        <end position="22"/>
    </location>
</feature>
<dbReference type="Proteomes" id="UP000054321">
    <property type="component" value="Unassembled WGS sequence"/>
</dbReference>
<name>A0A0C3I270_OIDMZ</name>